<proteinExistence type="predicted"/>
<evidence type="ECO:0008006" key="3">
    <source>
        <dbReference type="Google" id="ProtNLM"/>
    </source>
</evidence>
<dbReference type="AlphaFoldDB" id="A0AAW0AAI4"/>
<accession>A0AAW0AAI4</accession>
<organism evidence="1 2">
    <name type="scientific">Favolaschia claudopus</name>
    <dbReference type="NCBI Taxonomy" id="2862362"/>
    <lineage>
        <taxon>Eukaryota</taxon>
        <taxon>Fungi</taxon>
        <taxon>Dikarya</taxon>
        <taxon>Basidiomycota</taxon>
        <taxon>Agaricomycotina</taxon>
        <taxon>Agaricomycetes</taxon>
        <taxon>Agaricomycetidae</taxon>
        <taxon>Agaricales</taxon>
        <taxon>Marasmiineae</taxon>
        <taxon>Mycenaceae</taxon>
        <taxon>Favolaschia</taxon>
    </lineage>
</organism>
<name>A0AAW0AAI4_9AGAR</name>
<dbReference type="Proteomes" id="UP001362999">
    <property type="component" value="Unassembled WGS sequence"/>
</dbReference>
<dbReference type="EMBL" id="JAWWNJ010000076">
    <property type="protein sequence ID" value="KAK7006188.1"/>
    <property type="molecule type" value="Genomic_DNA"/>
</dbReference>
<reference evidence="1 2" key="1">
    <citation type="journal article" date="2024" name="J Genomics">
        <title>Draft genome sequencing and assembly of Favolaschia claudopus CIRM-BRFM 2984 isolated from oak limbs.</title>
        <authorList>
            <person name="Navarro D."/>
            <person name="Drula E."/>
            <person name="Chaduli D."/>
            <person name="Cazenave R."/>
            <person name="Ahrendt S."/>
            <person name="Wang J."/>
            <person name="Lipzen A."/>
            <person name="Daum C."/>
            <person name="Barry K."/>
            <person name="Grigoriev I.V."/>
            <person name="Favel A."/>
            <person name="Rosso M.N."/>
            <person name="Martin F."/>
        </authorList>
    </citation>
    <scope>NUCLEOTIDE SEQUENCE [LARGE SCALE GENOMIC DNA]</scope>
    <source>
        <strain evidence="1 2">CIRM-BRFM 2984</strain>
    </source>
</reference>
<evidence type="ECO:0000313" key="1">
    <source>
        <dbReference type="EMBL" id="KAK7006188.1"/>
    </source>
</evidence>
<keyword evidence="2" id="KW-1185">Reference proteome</keyword>
<sequence length="385" mass="41897">MQSTFPALHIYSVPPSHISTLMNSTAILFAFATIHQRLPDPTSGARCSNDKGCNSFAHLETCHSGTTTEVLTNHHSLPERDDCFIGPPYCEEANVRERQAEGVESPLDQVQWANDTCENVSGEDSGGVVLTSIAAGHASENQRVVKGDVYPCPTPHCVKTYSSPARFRYHMEKGTCTTKDNNFIGRARPMKVFRDELRWGRCTRRTPLDASREPPSRTHAYALVNVAYLQITTGVSAEIVSRTVDSATTTFRTAQYPRDVDACDVYRADFLLREGEASRARAEHVRLWASLRGDNDELAGCCLPNLAPCAWRRRVRALGCGVPDVHAARADAELAGAASSTEVFRGCPGATGGIQCVLRCLRDCVGGVYGEGGASEQGLMHADYG</sequence>
<comment type="caution">
    <text evidence="1">The sequence shown here is derived from an EMBL/GenBank/DDBJ whole genome shotgun (WGS) entry which is preliminary data.</text>
</comment>
<evidence type="ECO:0000313" key="2">
    <source>
        <dbReference type="Proteomes" id="UP001362999"/>
    </source>
</evidence>
<protein>
    <recommendedName>
        <fullName evidence="3">C2H2-type domain-containing protein</fullName>
    </recommendedName>
</protein>
<gene>
    <name evidence="1" type="ORF">R3P38DRAFT_3214242</name>
</gene>